<dbReference type="GeneID" id="96622687"/>
<gene>
    <name evidence="2" type="ORF">IDM49_00425</name>
</gene>
<dbReference type="InterPro" id="IPR006311">
    <property type="entry name" value="TAT_signal"/>
</dbReference>
<reference evidence="2 3" key="1">
    <citation type="submission" date="2020-09" db="EMBL/GenBank/DDBJ databases">
        <title>Investigation of environmental microbes.</title>
        <authorList>
            <person name="Ou Y."/>
            <person name="Kang Q."/>
        </authorList>
    </citation>
    <scope>NUCLEOTIDE SEQUENCE [LARGE SCALE GENOMIC DNA]</scope>
    <source>
        <strain evidence="2 3">KJZ-14</strain>
    </source>
</reference>
<sequence length="199" mass="21345">MPEQSTNRRTLVKGLAWATPVVLATSAVPAYAASRETAKSLQGKLLAGKSCRTAGAGTSTLYIDGTKETYPTGGLWVGGVSRTDRVTNASMTIYFPTSLGTLTWVNTRLAADPTYVPVWTTPTLDSTAPVRSGYNAYTIRYSGGWAYNATDRTYIADVPPKFTSKISYATCSAGINIYSTRRVSVNGTPYTFTRGPVLL</sequence>
<evidence type="ECO:0000313" key="2">
    <source>
        <dbReference type="EMBL" id="QNV37816.1"/>
    </source>
</evidence>
<proteinExistence type="predicted"/>
<dbReference type="RefSeq" id="WP_190724629.1">
    <property type="nucleotide sequence ID" value="NZ_CP061539.1"/>
</dbReference>
<dbReference type="Proteomes" id="UP000516404">
    <property type="component" value="Chromosome"/>
</dbReference>
<feature type="chain" id="PRO_5029023074" description="Tat pathway signal sequence domain protein" evidence="1">
    <location>
        <begin position="33"/>
        <end position="199"/>
    </location>
</feature>
<keyword evidence="3" id="KW-1185">Reference proteome</keyword>
<accession>A0A7H2BDS0</accession>
<evidence type="ECO:0000256" key="1">
    <source>
        <dbReference type="SAM" id="SignalP"/>
    </source>
</evidence>
<organism evidence="2 3">
    <name type="scientific">Rothia terrae</name>
    <dbReference type="NCBI Taxonomy" id="396015"/>
    <lineage>
        <taxon>Bacteria</taxon>
        <taxon>Bacillati</taxon>
        <taxon>Actinomycetota</taxon>
        <taxon>Actinomycetes</taxon>
        <taxon>Micrococcales</taxon>
        <taxon>Micrococcaceae</taxon>
        <taxon>Rothia</taxon>
    </lineage>
</organism>
<keyword evidence="1" id="KW-0732">Signal</keyword>
<dbReference type="AlphaFoldDB" id="A0A7H2BDS0"/>
<protein>
    <recommendedName>
        <fullName evidence="4">Tat pathway signal sequence domain protein</fullName>
    </recommendedName>
</protein>
<dbReference type="PROSITE" id="PS51318">
    <property type="entry name" value="TAT"/>
    <property type="match status" value="1"/>
</dbReference>
<name>A0A7H2BDS0_9MICC</name>
<feature type="signal peptide" evidence="1">
    <location>
        <begin position="1"/>
        <end position="32"/>
    </location>
</feature>
<dbReference type="EMBL" id="CP061539">
    <property type="protein sequence ID" value="QNV37816.1"/>
    <property type="molecule type" value="Genomic_DNA"/>
</dbReference>
<evidence type="ECO:0000313" key="3">
    <source>
        <dbReference type="Proteomes" id="UP000516404"/>
    </source>
</evidence>
<dbReference type="KEGG" id="rter:IDM49_00425"/>
<evidence type="ECO:0008006" key="4">
    <source>
        <dbReference type="Google" id="ProtNLM"/>
    </source>
</evidence>